<sequence length="369" mass="39609">MFKRLFIAIILLGAVAGGVVWFNLFRDKMIADFFANQPVVPNTVSTAEAQPGPWTPAIEAIGTVNAAQGVELTVETAGIVKQILFTSNAQVAAGQLLLQLDDVVQRADLEAARTQYALNRQTLERARELVGRGVSSSVSLEQSEAAATASEAQVKKLEAVVEQRQLMAPFAGTIGLPRVDLGQYVAPGTIVATLQDLSTMRVDFSLPEQELPFLRIDQPIEVRIEGLDQAFRGAISGIDPRVDPSSRMVAIRGTIENPEGRLTPGQFVRIRVELPQEEGVIALPLTVLLASLYGDHVYVARPKADTPDMLEARQVFVTSGRRTGGRVEIVSGVAPGDQVITAGQNRLFNGAPVAIDNTVNPAVQATEAK</sequence>
<dbReference type="InterPro" id="IPR058792">
    <property type="entry name" value="Beta-barrel_RND_2"/>
</dbReference>
<feature type="domain" description="CusB-like beta-barrel" evidence="3">
    <location>
        <begin position="202"/>
        <end position="273"/>
    </location>
</feature>
<dbReference type="RefSeq" id="WP_310457463.1">
    <property type="nucleotide sequence ID" value="NZ_JAVKPH010000011.1"/>
</dbReference>
<evidence type="ECO:0000256" key="1">
    <source>
        <dbReference type="ARBA" id="ARBA00009477"/>
    </source>
</evidence>
<name>A0ABU1F8M1_9RHOB</name>
<evidence type="ECO:0000259" key="3">
    <source>
        <dbReference type="Pfam" id="PF25954"/>
    </source>
</evidence>
<dbReference type="PANTHER" id="PTHR30469:SF11">
    <property type="entry name" value="BLL4320 PROTEIN"/>
    <property type="match status" value="1"/>
</dbReference>
<dbReference type="EMBL" id="JAVKPH010000011">
    <property type="protein sequence ID" value="MDR5653221.1"/>
    <property type="molecule type" value="Genomic_DNA"/>
</dbReference>
<keyword evidence="5" id="KW-1185">Reference proteome</keyword>
<organism evidence="4 5">
    <name type="scientific">Ruixingdingia sedimenti</name>
    <dbReference type="NCBI Taxonomy" id="3073604"/>
    <lineage>
        <taxon>Bacteria</taxon>
        <taxon>Pseudomonadati</taxon>
        <taxon>Pseudomonadota</taxon>
        <taxon>Alphaproteobacteria</taxon>
        <taxon>Rhodobacterales</taxon>
        <taxon>Paracoccaceae</taxon>
        <taxon>Ruixingdingia</taxon>
    </lineage>
</organism>
<accession>A0ABU1F8M1</accession>
<comment type="similarity">
    <text evidence="1">Belongs to the membrane fusion protein (MFP) (TC 8.A.1) family.</text>
</comment>
<dbReference type="Gene3D" id="2.40.420.20">
    <property type="match status" value="1"/>
</dbReference>
<dbReference type="InterPro" id="IPR006143">
    <property type="entry name" value="RND_pump_MFP"/>
</dbReference>
<comment type="caution">
    <text evidence="4">The sequence shown here is derived from an EMBL/GenBank/DDBJ whole genome shotgun (WGS) entry which is preliminary data.</text>
</comment>
<evidence type="ECO:0000313" key="4">
    <source>
        <dbReference type="EMBL" id="MDR5653221.1"/>
    </source>
</evidence>
<feature type="domain" description="Multidrug resistance protein MdtA-like barrel-sandwich hybrid" evidence="2">
    <location>
        <begin position="70"/>
        <end position="189"/>
    </location>
</feature>
<dbReference type="Pfam" id="PF25954">
    <property type="entry name" value="Beta-barrel_RND_2"/>
    <property type="match status" value="1"/>
</dbReference>
<dbReference type="NCBIfam" id="TIGR01730">
    <property type="entry name" value="RND_mfp"/>
    <property type="match status" value="1"/>
</dbReference>
<reference evidence="4 5" key="1">
    <citation type="submission" date="2023-09" db="EMBL/GenBank/DDBJ databases">
        <title>Xinfangfangia sedmenti sp. nov., isolated the sedment.</title>
        <authorList>
            <person name="Xu L."/>
        </authorList>
    </citation>
    <scope>NUCLEOTIDE SEQUENCE [LARGE SCALE GENOMIC DNA]</scope>
    <source>
        <strain evidence="4 5">LG-4</strain>
    </source>
</reference>
<dbReference type="Gene3D" id="2.40.30.170">
    <property type="match status" value="1"/>
</dbReference>
<evidence type="ECO:0000313" key="5">
    <source>
        <dbReference type="Proteomes" id="UP001247754"/>
    </source>
</evidence>
<dbReference type="InterPro" id="IPR058625">
    <property type="entry name" value="MdtA-like_BSH"/>
</dbReference>
<dbReference type="Proteomes" id="UP001247754">
    <property type="component" value="Unassembled WGS sequence"/>
</dbReference>
<evidence type="ECO:0000259" key="2">
    <source>
        <dbReference type="Pfam" id="PF25917"/>
    </source>
</evidence>
<gene>
    <name evidence="4" type="ORF">RGD00_11425</name>
</gene>
<dbReference type="Gene3D" id="2.40.50.100">
    <property type="match status" value="1"/>
</dbReference>
<protein>
    <submittedName>
        <fullName evidence="4">Efflux RND transporter periplasmic adaptor subunit</fullName>
    </submittedName>
</protein>
<dbReference type="SUPFAM" id="SSF111369">
    <property type="entry name" value="HlyD-like secretion proteins"/>
    <property type="match status" value="1"/>
</dbReference>
<dbReference type="PANTHER" id="PTHR30469">
    <property type="entry name" value="MULTIDRUG RESISTANCE PROTEIN MDTA"/>
    <property type="match status" value="1"/>
</dbReference>
<dbReference type="Gene3D" id="1.10.287.470">
    <property type="entry name" value="Helix hairpin bin"/>
    <property type="match status" value="1"/>
</dbReference>
<proteinExistence type="inferred from homology"/>
<dbReference type="Pfam" id="PF25917">
    <property type="entry name" value="BSH_RND"/>
    <property type="match status" value="1"/>
</dbReference>